<dbReference type="STRING" id="307972.A0A2G8L411"/>
<organism evidence="6 7">
    <name type="scientific">Stichopus japonicus</name>
    <name type="common">Sea cucumber</name>
    <dbReference type="NCBI Taxonomy" id="307972"/>
    <lineage>
        <taxon>Eukaryota</taxon>
        <taxon>Metazoa</taxon>
        <taxon>Echinodermata</taxon>
        <taxon>Eleutherozoa</taxon>
        <taxon>Echinozoa</taxon>
        <taxon>Holothuroidea</taxon>
        <taxon>Aspidochirotacea</taxon>
        <taxon>Aspidochirotida</taxon>
        <taxon>Stichopodidae</taxon>
        <taxon>Apostichopus</taxon>
    </lineage>
</organism>
<dbReference type="GO" id="GO:0017046">
    <property type="term" value="F:peptide hormone binding"/>
    <property type="evidence" value="ECO:0007669"/>
    <property type="project" value="TreeGrafter"/>
</dbReference>
<proteinExistence type="predicted"/>
<keyword evidence="4" id="KW-0472">Membrane</keyword>
<dbReference type="EMBL" id="MRZV01000229">
    <property type="protein sequence ID" value="PIK54968.1"/>
    <property type="molecule type" value="Genomic_DNA"/>
</dbReference>
<dbReference type="PANTHER" id="PTHR44755:SF8">
    <property type="entry name" value="RECEPTOR LIGAND BINDING REGION DOMAIN-CONTAINING PROTEIN"/>
    <property type="match status" value="1"/>
</dbReference>
<evidence type="ECO:0000256" key="3">
    <source>
        <dbReference type="ARBA" id="ARBA00022989"/>
    </source>
</evidence>
<keyword evidence="2" id="KW-0812">Transmembrane</keyword>
<dbReference type="Pfam" id="PF01094">
    <property type="entry name" value="ANF_receptor"/>
    <property type="match status" value="1"/>
</dbReference>
<dbReference type="GO" id="GO:0016020">
    <property type="term" value="C:membrane"/>
    <property type="evidence" value="ECO:0007669"/>
    <property type="project" value="UniProtKB-SubCell"/>
</dbReference>
<keyword evidence="3" id="KW-1133">Transmembrane helix</keyword>
<evidence type="ECO:0000256" key="2">
    <source>
        <dbReference type="ARBA" id="ARBA00022692"/>
    </source>
</evidence>
<dbReference type="InterPro" id="IPR028082">
    <property type="entry name" value="Peripla_BP_I"/>
</dbReference>
<evidence type="ECO:0000256" key="4">
    <source>
        <dbReference type="ARBA" id="ARBA00023136"/>
    </source>
</evidence>
<evidence type="ECO:0000313" key="7">
    <source>
        <dbReference type="Proteomes" id="UP000230750"/>
    </source>
</evidence>
<dbReference type="InterPro" id="IPR052612">
    <property type="entry name" value="ANP_Clearance_Receptor"/>
</dbReference>
<evidence type="ECO:0000259" key="5">
    <source>
        <dbReference type="Pfam" id="PF01094"/>
    </source>
</evidence>
<dbReference type="PANTHER" id="PTHR44755">
    <property type="entry name" value="NATRIURETIC PEPTIDE RECEPTOR 3-RELATED"/>
    <property type="match status" value="1"/>
</dbReference>
<dbReference type="AlphaFoldDB" id="A0A2G8L411"/>
<dbReference type="GO" id="GO:0007165">
    <property type="term" value="P:signal transduction"/>
    <property type="evidence" value="ECO:0007669"/>
    <property type="project" value="TreeGrafter"/>
</dbReference>
<dbReference type="Proteomes" id="UP000230750">
    <property type="component" value="Unassembled WGS sequence"/>
</dbReference>
<evidence type="ECO:0000256" key="1">
    <source>
        <dbReference type="ARBA" id="ARBA00004370"/>
    </source>
</evidence>
<reference evidence="6 7" key="1">
    <citation type="journal article" date="2017" name="PLoS Biol.">
        <title>The sea cucumber genome provides insights into morphological evolution and visceral regeneration.</title>
        <authorList>
            <person name="Zhang X."/>
            <person name="Sun L."/>
            <person name="Yuan J."/>
            <person name="Sun Y."/>
            <person name="Gao Y."/>
            <person name="Zhang L."/>
            <person name="Li S."/>
            <person name="Dai H."/>
            <person name="Hamel J.F."/>
            <person name="Liu C."/>
            <person name="Yu Y."/>
            <person name="Liu S."/>
            <person name="Lin W."/>
            <person name="Guo K."/>
            <person name="Jin S."/>
            <person name="Xu P."/>
            <person name="Storey K.B."/>
            <person name="Huan P."/>
            <person name="Zhang T."/>
            <person name="Zhou Y."/>
            <person name="Zhang J."/>
            <person name="Lin C."/>
            <person name="Li X."/>
            <person name="Xing L."/>
            <person name="Huo D."/>
            <person name="Sun M."/>
            <person name="Wang L."/>
            <person name="Mercier A."/>
            <person name="Li F."/>
            <person name="Yang H."/>
            <person name="Xiang J."/>
        </authorList>
    </citation>
    <scope>NUCLEOTIDE SEQUENCE [LARGE SCALE GENOMIC DNA]</scope>
    <source>
        <strain evidence="6">Shaxun</strain>
        <tissue evidence="6">Muscle</tissue>
    </source>
</reference>
<evidence type="ECO:0000313" key="6">
    <source>
        <dbReference type="EMBL" id="PIK54968.1"/>
    </source>
</evidence>
<dbReference type="InterPro" id="IPR001828">
    <property type="entry name" value="ANF_lig-bd_rcpt"/>
</dbReference>
<dbReference type="OrthoDB" id="10065302at2759"/>
<sequence>MVQPAVEIALQEVKATTLPFHQVSVVSNDTLCNVNTAQIVVVDHYFQYYVDVLLGPACEFSAAPAGRFTAHWNVPMITAGGNAQGFDQFTSMTRHGSPYTKLGTMILDFTNKFSWSSISLMVHEESGDYNDYSFLCGAIYFEMFRIALNVSYVTFNQNRPVDFETILKERVSPKARGKSLIFET</sequence>
<gene>
    <name evidence="6" type="ORF">BSL78_08177</name>
</gene>
<keyword evidence="7" id="KW-1185">Reference proteome</keyword>
<dbReference type="Gene3D" id="3.40.50.2300">
    <property type="match status" value="1"/>
</dbReference>
<dbReference type="GO" id="GO:0038023">
    <property type="term" value="F:signaling receptor activity"/>
    <property type="evidence" value="ECO:0007669"/>
    <property type="project" value="TreeGrafter"/>
</dbReference>
<dbReference type="SUPFAM" id="SSF53822">
    <property type="entry name" value="Periplasmic binding protein-like I"/>
    <property type="match status" value="1"/>
</dbReference>
<feature type="domain" description="Receptor ligand binding region" evidence="5">
    <location>
        <begin position="2"/>
        <end position="175"/>
    </location>
</feature>
<name>A0A2G8L411_STIJA</name>
<comment type="subcellular location">
    <subcellularLocation>
        <location evidence="1">Membrane</location>
    </subcellularLocation>
</comment>
<accession>A0A2G8L411</accession>
<protein>
    <submittedName>
        <fullName evidence="6">Membrane guanylyl cyclase</fullName>
    </submittedName>
</protein>
<comment type="caution">
    <text evidence="6">The sequence shown here is derived from an EMBL/GenBank/DDBJ whole genome shotgun (WGS) entry which is preliminary data.</text>
</comment>